<protein>
    <submittedName>
        <fullName evidence="2">Uncharacterized protein LOC113868454</fullName>
    </submittedName>
</protein>
<dbReference type="InterPro" id="IPR036691">
    <property type="entry name" value="Endo/exonu/phosph_ase_sf"/>
</dbReference>
<accession>A0A8B8LVV7</accession>
<evidence type="ECO:0000313" key="2">
    <source>
        <dbReference type="RefSeq" id="XP_027359847.1"/>
    </source>
</evidence>
<dbReference type="OrthoDB" id="1432456at2759"/>
<evidence type="ECO:0000313" key="1">
    <source>
        <dbReference type="Proteomes" id="UP000694853"/>
    </source>
</evidence>
<dbReference type="Proteomes" id="UP000694853">
    <property type="component" value="Unplaced"/>
</dbReference>
<dbReference type="SUPFAM" id="SSF56219">
    <property type="entry name" value="DNase I-like"/>
    <property type="match status" value="1"/>
</dbReference>
<proteinExistence type="predicted"/>
<name>A0A8B8LVV7_ABRPR</name>
<dbReference type="GeneID" id="113868454"/>
<sequence length="359" mass="40765">MAATDCEDEAMASRLLDIGKKVGLVVHGNDGQVREKLIGMEILTTGNLCIVVNVYASCRLSEKRKLWDDLLMTRKGFGKFMWCILGDFNAVRQVKERKVCQTNHADASMMSRLDRVLVSSSLLDYWGDGFIQVLSRDVSDHCPIILKHKVVNWGVVEVVEEAWKRDITLPWAAQRASQRLRSVKISLKKWTIEVFENVDKVISDLTIELSLIDNKNSVMKLSNVEKERQQILVEDIWKARKNRESLIAQKAQNEGLVNAFLEEEVRRMILECEGDKSPRPDAKGLGVLMQKAVACGLFSGVKIGIEGPDIFLLQFANETLIMGEVSVQNLWTLKAVKWEMVYRPQKNGGLGIRNMQWFN</sequence>
<organism evidence="1 2">
    <name type="scientific">Abrus precatorius</name>
    <name type="common">Indian licorice</name>
    <name type="synonym">Glycine abrus</name>
    <dbReference type="NCBI Taxonomy" id="3816"/>
    <lineage>
        <taxon>Eukaryota</taxon>
        <taxon>Viridiplantae</taxon>
        <taxon>Streptophyta</taxon>
        <taxon>Embryophyta</taxon>
        <taxon>Tracheophyta</taxon>
        <taxon>Spermatophyta</taxon>
        <taxon>Magnoliopsida</taxon>
        <taxon>eudicotyledons</taxon>
        <taxon>Gunneridae</taxon>
        <taxon>Pentapetalae</taxon>
        <taxon>rosids</taxon>
        <taxon>fabids</taxon>
        <taxon>Fabales</taxon>
        <taxon>Fabaceae</taxon>
        <taxon>Papilionoideae</taxon>
        <taxon>50 kb inversion clade</taxon>
        <taxon>NPAAA clade</taxon>
        <taxon>indigoferoid/millettioid clade</taxon>
        <taxon>Abreae</taxon>
        <taxon>Abrus</taxon>
    </lineage>
</organism>
<gene>
    <name evidence="2" type="primary">LOC113868454</name>
</gene>
<keyword evidence="1" id="KW-1185">Reference proteome</keyword>
<dbReference type="AlphaFoldDB" id="A0A8B8LVV7"/>
<dbReference type="KEGG" id="aprc:113868454"/>
<reference evidence="1" key="1">
    <citation type="journal article" date="2019" name="Toxins">
        <title>Detection of Abrin-Like and Prepropulchellin-Like Toxin Genes and Transcripts Using Whole Genome Sequencing and Full-Length Transcript Sequencing of Abrus precatorius.</title>
        <authorList>
            <person name="Hovde B.T."/>
            <person name="Daligault H.E."/>
            <person name="Hanschen E.R."/>
            <person name="Kunde Y.A."/>
            <person name="Johnson M.B."/>
            <person name="Starkenburg S.R."/>
            <person name="Johnson S.L."/>
        </authorList>
    </citation>
    <scope>NUCLEOTIDE SEQUENCE [LARGE SCALE GENOMIC DNA]</scope>
</reference>
<reference evidence="2" key="2">
    <citation type="submission" date="2025-08" db="UniProtKB">
        <authorList>
            <consortium name="RefSeq"/>
        </authorList>
    </citation>
    <scope>IDENTIFICATION</scope>
    <source>
        <tissue evidence="2">Young leaves</tissue>
    </source>
</reference>
<dbReference type="RefSeq" id="XP_027359847.1">
    <property type="nucleotide sequence ID" value="XM_027504046.1"/>
</dbReference>
<dbReference type="Gene3D" id="3.60.10.10">
    <property type="entry name" value="Endonuclease/exonuclease/phosphatase"/>
    <property type="match status" value="1"/>
</dbReference>